<dbReference type="PANTHER" id="PTHR22776:SF45">
    <property type="entry name" value="CHEMOKINE-LIKE FACTOR"/>
    <property type="match status" value="1"/>
</dbReference>
<dbReference type="PROSITE" id="PS51225">
    <property type="entry name" value="MARVEL"/>
    <property type="match status" value="1"/>
</dbReference>
<protein>
    <submittedName>
        <fullName evidence="8">CKLF factor</fullName>
    </submittedName>
</protein>
<feature type="domain" description="MARVEL" evidence="7">
    <location>
        <begin position="5"/>
        <end position="125"/>
    </location>
</feature>
<dbReference type="InterPro" id="IPR050578">
    <property type="entry name" value="MARVEL-CKLF_proteins"/>
</dbReference>
<comment type="subcellular location">
    <subcellularLocation>
        <location evidence="1">Membrane</location>
        <topology evidence="1">Multi-pass membrane protein</topology>
    </subcellularLocation>
</comment>
<comment type="caution">
    <text evidence="8">The sequence shown here is derived from an EMBL/GenBank/DDBJ whole genome shotgun (WGS) entry which is preliminary data.</text>
</comment>
<proteinExistence type="predicted"/>
<name>A0A7K9Y9N6_9GALL</name>
<evidence type="ECO:0000256" key="5">
    <source>
        <dbReference type="PROSITE-ProRule" id="PRU00581"/>
    </source>
</evidence>
<sequence>VDAAFPRSARGALKLARVVVAFAAFVCFVASRSHEAYAALAVMETVVTLLFFLLYLLKLDKKLSWLFWPLADIFNSVIAALFLLIVSLFAVIIKTNHGTLAGGVLGLVLLALCVVDAVVLSQKISISRPRERNAPAK</sequence>
<keyword evidence="9" id="KW-1185">Reference proteome</keyword>
<feature type="transmembrane region" description="Helical" evidence="6">
    <location>
        <begin position="99"/>
        <end position="120"/>
    </location>
</feature>
<keyword evidence="4 5" id="KW-0472">Membrane</keyword>
<feature type="non-terminal residue" evidence="8">
    <location>
        <position position="1"/>
    </location>
</feature>
<evidence type="ECO:0000256" key="2">
    <source>
        <dbReference type="ARBA" id="ARBA00022692"/>
    </source>
</evidence>
<organism evidence="8 9">
    <name type="scientific">Odontophorus gujanensis</name>
    <name type="common">marbled wood quail</name>
    <dbReference type="NCBI Taxonomy" id="886794"/>
    <lineage>
        <taxon>Eukaryota</taxon>
        <taxon>Metazoa</taxon>
        <taxon>Chordata</taxon>
        <taxon>Craniata</taxon>
        <taxon>Vertebrata</taxon>
        <taxon>Euteleostomi</taxon>
        <taxon>Archelosauria</taxon>
        <taxon>Archosauria</taxon>
        <taxon>Dinosauria</taxon>
        <taxon>Saurischia</taxon>
        <taxon>Theropoda</taxon>
        <taxon>Coelurosauria</taxon>
        <taxon>Aves</taxon>
        <taxon>Neognathae</taxon>
        <taxon>Galloanserae</taxon>
        <taxon>Galliformes</taxon>
        <taxon>Odontophoridae</taxon>
        <taxon>Odontophorus</taxon>
    </lineage>
</organism>
<feature type="non-terminal residue" evidence="8">
    <location>
        <position position="137"/>
    </location>
</feature>
<feature type="transmembrane region" description="Helical" evidence="6">
    <location>
        <begin position="69"/>
        <end position="93"/>
    </location>
</feature>
<evidence type="ECO:0000256" key="4">
    <source>
        <dbReference type="ARBA" id="ARBA00023136"/>
    </source>
</evidence>
<evidence type="ECO:0000256" key="1">
    <source>
        <dbReference type="ARBA" id="ARBA00004141"/>
    </source>
</evidence>
<evidence type="ECO:0000313" key="8">
    <source>
        <dbReference type="EMBL" id="NXJ06428.1"/>
    </source>
</evidence>
<dbReference type="AlphaFoldDB" id="A0A7K9Y9N6"/>
<dbReference type="InterPro" id="IPR008253">
    <property type="entry name" value="Marvel"/>
</dbReference>
<dbReference type="OrthoDB" id="5976667at2759"/>
<feature type="transmembrane region" description="Helical" evidence="6">
    <location>
        <begin position="12"/>
        <end position="31"/>
    </location>
</feature>
<feature type="transmembrane region" description="Helical" evidence="6">
    <location>
        <begin position="37"/>
        <end position="57"/>
    </location>
</feature>
<evidence type="ECO:0000259" key="7">
    <source>
        <dbReference type="PROSITE" id="PS51225"/>
    </source>
</evidence>
<gene>
    <name evidence="8" type="primary">Cklf</name>
    <name evidence="8" type="ORF">ODOGUJ_R01848</name>
</gene>
<dbReference type="GO" id="GO:0016020">
    <property type="term" value="C:membrane"/>
    <property type="evidence" value="ECO:0007669"/>
    <property type="project" value="UniProtKB-SubCell"/>
</dbReference>
<evidence type="ECO:0000256" key="6">
    <source>
        <dbReference type="SAM" id="Phobius"/>
    </source>
</evidence>
<reference evidence="8 9" key="1">
    <citation type="submission" date="2019-09" db="EMBL/GenBank/DDBJ databases">
        <title>Bird 10,000 Genomes (B10K) Project - Family phase.</title>
        <authorList>
            <person name="Zhang G."/>
        </authorList>
    </citation>
    <scope>NUCLEOTIDE SEQUENCE [LARGE SCALE GENOMIC DNA]</scope>
    <source>
        <strain evidence="8">B10K-DU-001-53</strain>
        <tissue evidence="8">Muscle</tissue>
    </source>
</reference>
<dbReference type="PANTHER" id="PTHR22776">
    <property type="entry name" value="MARVEL-CONTAINING POTENTIAL LIPID RAFT-ASSOCIATED PROTEIN"/>
    <property type="match status" value="1"/>
</dbReference>
<keyword evidence="2 5" id="KW-0812">Transmembrane</keyword>
<evidence type="ECO:0000313" key="9">
    <source>
        <dbReference type="Proteomes" id="UP000522663"/>
    </source>
</evidence>
<accession>A0A7K9Y9N6</accession>
<evidence type="ECO:0000256" key="3">
    <source>
        <dbReference type="ARBA" id="ARBA00022989"/>
    </source>
</evidence>
<dbReference type="Proteomes" id="UP000522663">
    <property type="component" value="Unassembled WGS sequence"/>
</dbReference>
<dbReference type="EMBL" id="VXAB01003366">
    <property type="protein sequence ID" value="NXJ06428.1"/>
    <property type="molecule type" value="Genomic_DNA"/>
</dbReference>
<keyword evidence="3 6" id="KW-1133">Transmembrane helix</keyword>